<evidence type="ECO:0000256" key="7">
    <source>
        <dbReference type="ARBA" id="ARBA00048037"/>
    </source>
</evidence>
<evidence type="ECO:0000313" key="10">
    <source>
        <dbReference type="Proteomes" id="UP000533476"/>
    </source>
</evidence>
<evidence type="ECO:0000256" key="3">
    <source>
        <dbReference type="ARBA" id="ARBA00012367"/>
    </source>
</evidence>
<dbReference type="CDD" id="cd16443">
    <property type="entry name" value="LplA"/>
    <property type="match status" value="1"/>
</dbReference>
<evidence type="ECO:0000259" key="8">
    <source>
        <dbReference type="PROSITE" id="PS51733"/>
    </source>
</evidence>
<comment type="pathway">
    <text evidence="2">Protein modification; protein lipoylation via exogenous pathway; protein N(6)-(lipoyl)lysine from lipoate: step 1/2.</text>
</comment>
<dbReference type="Gene3D" id="3.30.390.50">
    <property type="entry name" value="CO dehydrogenase flavoprotein, C-terminal domain"/>
    <property type="match status" value="1"/>
</dbReference>
<dbReference type="InterPro" id="IPR045864">
    <property type="entry name" value="aa-tRNA-synth_II/BPL/LPL"/>
</dbReference>
<dbReference type="RefSeq" id="WP_169100884.1">
    <property type="nucleotide sequence ID" value="NZ_JABBVZ010000054.1"/>
</dbReference>
<dbReference type="GO" id="GO:0005524">
    <property type="term" value="F:ATP binding"/>
    <property type="evidence" value="ECO:0007669"/>
    <property type="project" value="UniProtKB-KW"/>
</dbReference>
<feature type="domain" description="BPL/LPL catalytic" evidence="8">
    <location>
        <begin position="28"/>
        <end position="215"/>
    </location>
</feature>
<evidence type="ECO:0000256" key="5">
    <source>
        <dbReference type="ARBA" id="ARBA00022741"/>
    </source>
</evidence>
<keyword evidence="5" id="KW-0547">Nucleotide-binding</keyword>
<proteinExistence type="predicted"/>
<dbReference type="InterPro" id="IPR019491">
    <property type="entry name" value="Lipoate_protein_ligase_C"/>
</dbReference>
<evidence type="ECO:0000313" key="9">
    <source>
        <dbReference type="EMBL" id="NMP23530.1"/>
    </source>
</evidence>
<dbReference type="GO" id="GO:0009249">
    <property type="term" value="P:protein lipoylation"/>
    <property type="evidence" value="ECO:0007669"/>
    <property type="project" value="InterPro"/>
</dbReference>
<keyword evidence="6" id="KW-0067">ATP-binding</keyword>
<organism evidence="9 10">
    <name type="scientific">Sulfobacillus harzensis</name>
    <dbReference type="NCBI Taxonomy" id="2729629"/>
    <lineage>
        <taxon>Bacteria</taxon>
        <taxon>Bacillati</taxon>
        <taxon>Bacillota</taxon>
        <taxon>Clostridia</taxon>
        <taxon>Eubacteriales</taxon>
        <taxon>Clostridiales Family XVII. Incertae Sedis</taxon>
        <taxon>Sulfobacillus</taxon>
    </lineage>
</organism>
<reference evidence="9 10" key="1">
    <citation type="submission" date="2020-04" db="EMBL/GenBank/DDBJ databases">
        <authorList>
            <person name="Zhang R."/>
            <person name="Schippers A."/>
        </authorList>
    </citation>
    <scope>NUCLEOTIDE SEQUENCE [LARGE SCALE GENOMIC DNA]</scope>
    <source>
        <strain evidence="9 10">DSM 109850</strain>
    </source>
</reference>
<dbReference type="PROSITE" id="PS51733">
    <property type="entry name" value="BPL_LPL_CATALYTIC"/>
    <property type="match status" value="1"/>
</dbReference>
<dbReference type="NCBIfam" id="TIGR00545">
    <property type="entry name" value="lipoyltrans"/>
    <property type="match status" value="1"/>
</dbReference>
<dbReference type="InterPro" id="IPR004562">
    <property type="entry name" value="LipoylTrfase_LipoateP_Ligase"/>
</dbReference>
<comment type="caution">
    <text evidence="9">The sequence shown here is derived from an EMBL/GenBank/DDBJ whole genome shotgun (WGS) entry which is preliminary data.</text>
</comment>
<dbReference type="GO" id="GO:0016979">
    <property type="term" value="F:lipoate-protein ligase activity"/>
    <property type="evidence" value="ECO:0007669"/>
    <property type="project" value="UniProtKB-EC"/>
</dbReference>
<gene>
    <name evidence="9" type="ORF">HIJ39_14375</name>
</gene>
<dbReference type="InterPro" id="IPR004143">
    <property type="entry name" value="BPL_LPL_catalytic"/>
</dbReference>
<dbReference type="SUPFAM" id="SSF82649">
    <property type="entry name" value="SufE/NifU"/>
    <property type="match status" value="1"/>
</dbReference>
<dbReference type="AlphaFoldDB" id="A0A7Y0L5C8"/>
<dbReference type="Gene3D" id="3.30.930.10">
    <property type="entry name" value="Bira Bifunctional Protein, Domain 2"/>
    <property type="match status" value="1"/>
</dbReference>
<dbReference type="Pfam" id="PF10437">
    <property type="entry name" value="Lip_prot_lig_C"/>
    <property type="match status" value="1"/>
</dbReference>
<protein>
    <recommendedName>
        <fullName evidence="3">lipoate--protein ligase</fullName>
        <ecNumber evidence="3">6.3.1.20</ecNumber>
    </recommendedName>
</protein>
<dbReference type="GO" id="GO:0005737">
    <property type="term" value="C:cytoplasm"/>
    <property type="evidence" value="ECO:0007669"/>
    <property type="project" value="TreeGrafter"/>
</dbReference>
<evidence type="ECO:0000256" key="6">
    <source>
        <dbReference type="ARBA" id="ARBA00022840"/>
    </source>
</evidence>
<dbReference type="SUPFAM" id="SSF55681">
    <property type="entry name" value="Class II aaRS and biotin synthetases"/>
    <property type="match status" value="1"/>
</dbReference>
<dbReference type="EC" id="6.3.1.20" evidence="3"/>
<comment type="catalytic activity">
    <reaction evidence="7">
        <text>L-lysyl-[lipoyl-carrier protein] + (R)-lipoate + ATP = N(6)-[(R)-lipoyl]-L-lysyl-[lipoyl-carrier protein] + AMP + diphosphate + H(+)</text>
        <dbReference type="Rhea" id="RHEA:49288"/>
        <dbReference type="Rhea" id="RHEA-COMP:10500"/>
        <dbReference type="Rhea" id="RHEA-COMP:10502"/>
        <dbReference type="ChEBI" id="CHEBI:15378"/>
        <dbReference type="ChEBI" id="CHEBI:29969"/>
        <dbReference type="ChEBI" id="CHEBI:30616"/>
        <dbReference type="ChEBI" id="CHEBI:33019"/>
        <dbReference type="ChEBI" id="CHEBI:83088"/>
        <dbReference type="ChEBI" id="CHEBI:83099"/>
        <dbReference type="ChEBI" id="CHEBI:456215"/>
        <dbReference type="EC" id="6.3.1.20"/>
    </reaction>
</comment>
<evidence type="ECO:0000256" key="4">
    <source>
        <dbReference type="ARBA" id="ARBA00022598"/>
    </source>
</evidence>
<accession>A0A7Y0L5C8</accession>
<dbReference type="Proteomes" id="UP000533476">
    <property type="component" value="Unassembled WGS sequence"/>
</dbReference>
<keyword evidence="4 9" id="KW-0436">Ligase</keyword>
<dbReference type="GO" id="GO:0017118">
    <property type="term" value="F:lipoyltransferase activity"/>
    <property type="evidence" value="ECO:0007669"/>
    <property type="project" value="TreeGrafter"/>
</dbReference>
<dbReference type="FunFam" id="3.30.930.10:FF:000072">
    <property type="entry name" value="Lipoate--protein ligase"/>
    <property type="match status" value="1"/>
</dbReference>
<keyword evidence="10" id="KW-1185">Reference proteome</keyword>
<dbReference type="UniPathway" id="UPA00537">
    <property type="reaction ID" value="UER00594"/>
</dbReference>
<comment type="pathway">
    <text evidence="1">Protein modification; protein lipoylation via exogenous pathway; protein N(6)-(lipoyl)lysine from lipoate: step 2/2.</text>
</comment>
<dbReference type="PANTHER" id="PTHR12561:SF3">
    <property type="entry name" value="LIPOYLTRANSFERASE 1, MITOCHONDRIAL"/>
    <property type="match status" value="1"/>
</dbReference>
<evidence type="ECO:0000256" key="2">
    <source>
        <dbReference type="ARBA" id="ARBA00005124"/>
    </source>
</evidence>
<dbReference type="PANTHER" id="PTHR12561">
    <property type="entry name" value="LIPOATE-PROTEIN LIGASE"/>
    <property type="match status" value="1"/>
</dbReference>
<evidence type="ECO:0000256" key="1">
    <source>
        <dbReference type="ARBA" id="ARBA00005085"/>
    </source>
</evidence>
<sequence length="339" mass="38716">MALYVIHNNSTDPYFNVALDSWLVREAPPENDYVMLWQNRPAVIIGRYQNTYEEVNLDYADEHDIAIVRRMSGGGAVYHDLGNLNYSLVVSTENRPFNDYLSFTRPVIEALAHFGAKAELTGRNDLTLEGQKFSGNAQYRTPARLLHHGTILFDEDLEVVPRILNVRQDKIESKGIKSVRSRVTNVRPYLPAEVTFDEFRSTLLQTIGHHNGGIAGEFVLTPERRQAVEQRVRERFGQWEWNFGQSPPFNYRGRERFSRGELEVRVDVQSGRILAITIYGDFLGDHDIEPLTEALKGVEFQRVPISQALEALPVEQYLGGITREELLKVLLDMTPVQEA</sequence>
<name>A0A7Y0L5C8_9FIRM</name>
<dbReference type="EMBL" id="JABBVZ010000054">
    <property type="protein sequence ID" value="NMP23530.1"/>
    <property type="molecule type" value="Genomic_DNA"/>
</dbReference>
<dbReference type="Pfam" id="PF21948">
    <property type="entry name" value="LplA-B_cat"/>
    <property type="match status" value="1"/>
</dbReference>